<name>A0A086KGK2_TOXGO</name>
<dbReference type="EMBL" id="AHZU02000510">
    <property type="protein sequence ID" value="KFG43520.1"/>
    <property type="molecule type" value="Genomic_DNA"/>
</dbReference>
<dbReference type="AlphaFoldDB" id="A0A086KGK2"/>
<sequence>MRVCVLRCRFSVFPPRRLICWCSLFQTATTRPPFSRQHSADSPGLQEATRGAWNSGSPCRKRFISLLTFSHETRQTVSTNCIMKELVDGFIFISMYLSVSPALQK</sequence>
<dbReference type="VEuPathDB" id="ToxoDB:TGDOM2_398660"/>
<protein>
    <submittedName>
        <fullName evidence="2">Uncharacterized protein</fullName>
    </submittedName>
</protein>
<organism evidence="2 3">
    <name type="scientific">Toxoplasma gondii GAB2-2007-GAL-DOM2</name>
    <dbReference type="NCBI Taxonomy" id="1130820"/>
    <lineage>
        <taxon>Eukaryota</taxon>
        <taxon>Sar</taxon>
        <taxon>Alveolata</taxon>
        <taxon>Apicomplexa</taxon>
        <taxon>Conoidasida</taxon>
        <taxon>Coccidia</taxon>
        <taxon>Eucoccidiorida</taxon>
        <taxon>Eimeriorina</taxon>
        <taxon>Sarcocystidae</taxon>
        <taxon>Toxoplasma</taxon>
    </lineage>
</organism>
<evidence type="ECO:0000256" key="1">
    <source>
        <dbReference type="SAM" id="MobiDB-lite"/>
    </source>
</evidence>
<accession>A0A086KGK2</accession>
<evidence type="ECO:0000313" key="3">
    <source>
        <dbReference type="Proteomes" id="UP000028837"/>
    </source>
</evidence>
<proteinExistence type="predicted"/>
<gene>
    <name evidence="2" type="ORF">TGDOM2_398660</name>
</gene>
<comment type="caution">
    <text evidence="2">The sequence shown here is derived from an EMBL/GenBank/DDBJ whole genome shotgun (WGS) entry which is preliminary data.</text>
</comment>
<evidence type="ECO:0000313" key="2">
    <source>
        <dbReference type="EMBL" id="KFG43520.1"/>
    </source>
</evidence>
<feature type="region of interest" description="Disordered" evidence="1">
    <location>
        <begin position="32"/>
        <end position="54"/>
    </location>
</feature>
<reference evidence="2 3" key="1">
    <citation type="submission" date="2014-02" db="EMBL/GenBank/DDBJ databases">
        <authorList>
            <person name="Sibley D."/>
            <person name="Venepally P."/>
            <person name="Karamycheva S."/>
            <person name="Hadjithomas M."/>
            <person name="Khan A."/>
            <person name="Brunk B."/>
            <person name="Roos D."/>
            <person name="Caler E."/>
            <person name="Lorenzi H."/>
        </authorList>
    </citation>
    <scope>NUCLEOTIDE SEQUENCE [LARGE SCALE GENOMIC DNA]</scope>
    <source>
        <strain evidence="2 3">GAB2-2007-GAL-DOM2</strain>
    </source>
</reference>
<dbReference type="Proteomes" id="UP000028837">
    <property type="component" value="Unassembled WGS sequence"/>
</dbReference>